<evidence type="ECO:0008006" key="4">
    <source>
        <dbReference type="Google" id="ProtNLM"/>
    </source>
</evidence>
<dbReference type="EMBL" id="LLXU01000058">
    <property type="protein sequence ID" value="KRG46050.1"/>
    <property type="molecule type" value="Genomic_DNA"/>
</dbReference>
<dbReference type="InterPro" id="IPR036388">
    <property type="entry name" value="WH-like_DNA-bd_sf"/>
</dbReference>
<dbReference type="Proteomes" id="UP000051802">
    <property type="component" value="Unassembled WGS sequence"/>
</dbReference>
<dbReference type="Gene3D" id="1.10.10.10">
    <property type="entry name" value="Winged helix-like DNA-binding domain superfamily/Winged helix DNA-binding domain"/>
    <property type="match status" value="1"/>
</dbReference>
<gene>
    <name evidence="2" type="ORF">ARC20_06525</name>
</gene>
<dbReference type="OrthoDB" id="6051792at2"/>
<sequence>MSIKLMNLAWDIKMSPTMKLVLLAMCDWANDTGFCFPSMLTLANKACISKRQCQRIMSELIAMTLIAVVGNQQGGTGSRRYQINVAGLREGDPNGGGDKLSPVAKVPPAPMTKKREGSDAVVARTKSNHQSEPPLQGTPHSINWSHLPQLSQKERVVVVDMLDGVAEIQHQDIVDELAGALRAKAIKAQWPGWFRGVVRQALAGAFVPNHALAIQCDRQRVARDAQEAEKRRAEEKRRLDPEARARGLAAMQAAIAQLGIPPKETKSSK</sequence>
<organism evidence="2 3">
    <name type="scientific">Stenotrophomonas panacihumi</name>
    <dbReference type="NCBI Taxonomy" id="676599"/>
    <lineage>
        <taxon>Bacteria</taxon>
        <taxon>Pseudomonadati</taxon>
        <taxon>Pseudomonadota</taxon>
        <taxon>Gammaproteobacteria</taxon>
        <taxon>Lysobacterales</taxon>
        <taxon>Lysobacteraceae</taxon>
        <taxon>Stenotrophomonas</taxon>
    </lineage>
</organism>
<dbReference type="Pfam" id="PF13730">
    <property type="entry name" value="HTH_36"/>
    <property type="match status" value="1"/>
</dbReference>
<dbReference type="RefSeq" id="WP_057645493.1">
    <property type="nucleotide sequence ID" value="NZ_LLXU01000058.1"/>
</dbReference>
<protein>
    <recommendedName>
        <fullName evidence="4">Helix-turn-helix domain-containing protein</fullName>
    </recommendedName>
</protein>
<evidence type="ECO:0000313" key="2">
    <source>
        <dbReference type="EMBL" id="KRG46050.1"/>
    </source>
</evidence>
<evidence type="ECO:0000256" key="1">
    <source>
        <dbReference type="SAM" id="MobiDB-lite"/>
    </source>
</evidence>
<dbReference type="AlphaFoldDB" id="A0A0R0AUH2"/>
<accession>A0A0R0AUH2</accession>
<evidence type="ECO:0000313" key="3">
    <source>
        <dbReference type="Proteomes" id="UP000051802"/>
    </source>
</evidence>
<reference evidence="2 3" key="1">
    <citation type="submission" date="2015-10" db="EMBL/GenBank/DDBJ databases">
        <title>Genome sequencing and analysis of members of genus Stenotrophomonas.</title>
        <authorList>
            <person name="Patil P.P."/>
            <person name="Midha S."/>
            <person name="Patil P.B."/>
        </authorList>
    </citation>
    <scope>NUCLEOTIDE SEQUENCE [LARGE SCALE GENOMIC DNA]</scope>
    <source>
        <strain evidence="2 3">JCM 16536</strain>
    </source>
</reference>
<feature type="region of interest" description="Disordered" evidence="1">
    <location>
        <begin position="90"/>
        <end position="118"/>
    </location>
</feature>
<name>A0A0R0AUH2_9GAMM</name>
<dbReference type="STRING" id="676599.ARC20_06525"/>
<comment type="caution">
    <text evidence="2">The sequence shown here is derived from an EMBL/GenBank/DDBJ whole genome shotgun (WGS) entry which is preliminary data.</text>
</comment>
<keyword evidence="3" id="KW-1185">Reference proteome</keyword>
<proteinExistence type="predicted"/>